<proteinExistence type="predicted"/>
<evidence type="ECO:0000313" key="3">
    <source>
        <dbReference type="Proteomes" id="UP000194911"/>
    </source>
</evidence>
<feature type="domain" description="Thioredoxin" evidence="1">
    <location>
        <begin position="10"/>
        <end position="98"/>
    </location>
</feature>
<dbReference type="CDD" id="cd02947">
    <property type="entry name" value="TRX_family"/>
    <property type="match status" value="1"/>
</dbReference>
<dbReference type="Gene3D" id="3.40.30.10">
    <property type="entry name" value="Glutaredoxin"/>
    <property type="match status" value="1"/>
</dbReference>
<dbReference type="InterPro" id="IPR036249">
    <property type="entry name" value="Thioredoxin-like_sf"/>
</dbReference>
<dbReference type="InterPro" id="IPR013766">
    <property type="entry name" value="Thioredoxin_domain"/>
</dbReference>
<dbReference type="Proteomes" id="UP000194911">
    <property type="component" value="Unassembled WGS sequence"/>
</dbReference>
<dbReference type="RefSeq" id="WP_000713044.1">
    <property type="nucleotide sequence ID" value="NZ_NFDQ01000012.1"/>
</dbReference>
<accession>A0A243D2I6</accession>
<comment type="caution">
    <text evidence="2">The sequence shown here is derived from an EMBL/GenBank/DDBJ whole genome shotgun (WGS) entry which is preliminary data.</text>
</comment>
<dbReference type="SUPFAM" id="SSF52833">
    <property type="entry name" value="Thioredoxin-like"/>
    <property type="match status" value="1"/>
</dbReference>
<reference evidence="2 3" key="1">
    <citation type="submission" date="2016-10" db="EMBL/GenBank/DDBJ databases">
        <title>Comparative genomics of Bacillus thuringiensis reveals a path to pathogens against multiple invertebrate hosts.</title>
        <authorList>
            <person name="Zheng J."/>
            <person name="Gao Q."/>
            <person name="Liu H."/>
            <person name="Peng D."/>
            <person name="Ruan L."/>
            <person name="Sun M."/>
        </authorList>
    </citation>
    <scope>NUCLEOTIDE SEQUENCE [LARGE SCALE GENOMIC DNA]</scope>
    <source>
        <strain evidence="2">BGSC 4CE1</strain>
    </source>
</reference>
<dbReference type="AlphaFoldDB" id="A0A243D2I6"/>
<gene>
    <name evidence="2" type="ORF">BK749_01960</name>
</gene>
<sequence length="104" mass="12355">MKKFETIEELATYIEEQQLVLLFIKTENCGVCDVMLRNVNYVLENYDYVEKIEILLQDMQEVVGRYAVFTGPTILLFHNGKEILRESRFISLENLERTIQLFEE</sequence>
<evidence type="ECO:0000313" key="2">
    <source>
        <dbReference type="EMBL" id="OTY80127.1"/>
    </source>
</evidence>
<evidence type="ECO:0000259" key="1">
    <source>
        <dbReference type="Pfam" id="PF00085"/>
    </source>
</evidence>
<name>A0A243D2I6_BACTU</name>
<dbReference type="Pfam" id="PF00085">
    <property type="entry name" value="Thioredoxin"/>
    <property type="match status" value="1"/>
</dbReference>
<organism evidence="2 3">
    <name type="scientific">Bacillus thuringiensis serovar vazensis</name>
    <dbReference type="NCBI Taxonomy" id="180867"/>
    <lineage>
        <taxon>Bacteria</taxon>
        <taxon>Bacillati</taxon>
        <taxon>Bacillota</taxon>
        <taxon>Bacilli</taxon>
        <taxon>Bacillales</taxon>
        <taxon>Bacillaceae</taxon>
        <taxon>Bacillus</taxon>
        <taxon>Bacillus cereus group</taxon>
    </lineage>
</organism>
<protein>
    <submittedName>
        <fullName evidence="2">Thiol reductase thioredoxin</fullName>
    </submittedName>
</protein>
<dbReference type="EMBL" id="NFDQ01000012">
    <property type="protein sequence ID" value="OTY80127.1"/>
    <property type="molecule type" value="Genomic_DNA"/>
</dbReference>